<feature type="compositionally biased region" description="Polar residues" evidence="1">
    <location>
        <begin position="278"/>
        <end position="288"/>
    </location>
</feature>
<feature type="region of interest" description="Disordered" evidence="1">
    <location>
        <begin position="474"/>
        <end position="520"/>
    </location>
</feature>
<dbReference type="AlphaFoldDB" id="A0AAD7NGL4"/>
<name>A0AAD7NGL4_9AGAR</name>
<keyword evidence="3" id="KW-1185">Reference proteome</keyword>
<protein>
    <submittedName>
        <fullName evidence="2">Uncharacterized protein</fullName>
    </submittedName>
</protein>
<organism evidence="2 3">
    <name type="scientific">Mycena maculata</name>
    <dbReference type="NCBI Taxonomy" id="230809"/>
    <lineage>
        <taxon>Eukaryota</taxon>
        <taxon>Fungi</taxon>
        <taxon>Dikarya</taxon>
        <taxon>Basidiomycota</taxon>
        <taxon>Agaricomycotina</taxon>
        <taxon>Agaricomycetes</taxon>
        <taxon>Agaricomycetidae</taxon>
        <taxon>Agaricales</taxon>
        <taxon>Marasmiineae</taxon>
        <taxon>Mycenaceae</taxon>
        <taxon>Mycena</taxon>
    </lineage>
</organism>
<sequence length="576" mass="63339">MSFILRHPRPPSPPPAYKMPPRYDAAPSVEEAQYRSSSPAIPPLRPVGRTPSPTLSEMEVQTFGGAIFAITVFLDVVPSRIHSFENSHPPMPPVRFQFPDHQTPEDVPLQVIDTDVRPEASQFSVFAAAPRPKATRTRRTATEAAPLRAPSPEVDPAKAFEIVVWAPKKVVSARGKPKRATKVEPSTHGPISASADMTWDDTVDSVAELLGTTSEFLVVSSMEWRWLKPQNSAWLPLRNESGYNSMINQLLSPPKNVSPAYIIIKMDEPMKPPPSISMPWSSQRSAGPSSGPGAFESTYRAVMGADDEPSDDDDQPKKKVPFDQGLEEEIQSISEKYKAGMCSVHPDIECFRSRINDLHFTLDRPKKIVWAAAIKNGTSTIFGLPLGSNHFSVKAAIKKKPAGANVAPAASFDAPPPPAPTQMAVAAPTPNPYAYLLTTPYPPMHPMGYPPFPPYPIPGFYRHSAHALPWQDSPRCQRSWEDSSPPRQSSSKHCREECLPDPLSSPAVSGGSLDEFIPQNPDLPSQTKSFLLDLDLQVGDDLSVVTEAEWKAAGLALLSWNRILKKYNKYKHSLRS</sequence>
<dbReference type="Proteomes" id="UP001215280">
    <property type="component" value="Unassembled WGS sequence"/>
</dbReference>
<feature type="region of interest" description="Disordered" evidence="1">
    <location>
        <begin position="1"/>
        <end position="53"/>
    </location>
</feature>
<feature type="region of interest" description="Disordered" evidence="1">
    <location>
        <begin position="273"/>
        <end position="325"/>
    </location>
</feature>
<dbReference type="EMBL" id="JARJLG010000052">
    <property type="protein sequence ID" value="KAJ7759375.1"/>
    <property type="molecule type" value="Genomic_DNA"/>
</dbReference>
<gene>
    <name evidence="2" type="ORF">DFH07DRAFT_772190</name>
</gene>
<feature type="compositionally biased region" description="Acidic residues" evidence="1">
    <location>
        <begin position="305"/>
        <end position="314"/>
    </location>
</feature>
<reference evidence="2" key="1">
    <citation type="submission" date="2023-03" db="EMBL/GenBank/DDBJ databases">
        <title>Massive genome expansion in bonnet fungi (Mycena s.s.) driven by repeated elements and novel gene families across ecological guilds.</title>
        <authorList>
            <consortium name="Lawrence Berkeley National Laboratory"/>
            <person name="Harder C.B."/>
            <person name="Miyauchi S."/>
            <person name="Viragh M."/>
            <person name="Kuo A."/>
            <person name="Thoen E."/>
            <person name="Andreopoulos B."/>
            <person name="Lu D."/>
            <person name="Skrede I."/>
            <person name="Drula E."/>
            <person name="Henrissat B."/>
            <person name="Morin E."/>
            <person name="Kohler A."/>
            <person name="Barry K."/>
            <person name="LaButti K."/>
            <person name="Morin E."/>
            <person name="Salamov A."/>
            <person name="Lipzen A."/>
            <person name="Mereny Z."/>
            <person name="Hegedus B."/>
            <person name="Baldrian P."/>
            <person name="Stursova M."/>
            <person name="Weitz H."/>
            <person name="Taylor A."/>
            <person name="Grigoriev I.V."/>
            <person name="Nagy L.G."/>
            <person name="Martin F."/>
            <person name="Kauserud H."/>
        </authorList>
    </citation>
    <scope>NUCLEOTIDE SEQUENCE</scope>
    <source>
        <strain evidence="2">CBHHK188m</strain>
    </source>
</reference>
<comment type="caution">
    <text evidence="2">The sequence shown here is derived from an EMBL/GenBank/DDBJ whole genome shotgun (WGS) entry which is preliminary data.</text>
</comment>
<feature type="region of interest" description="Disordered" evidence="1">
    <location>
        <begin position="176"/>
        <end position="195"/>
    </location>
</feature>
<proteinExistence type="predicted"/>
<evidence type="ECO:0000313" key="2">
    <source>
        <dbReference type="EMBL" id="KAJ7759375.1"/>
    </source>
</evidence>
<evidence type="ECO:0000256" key="1">
    <source>
        <dbReference type="SAM" id="MobiDB-lite"/>
    </source>
</evidence>
<evidence type="ECO:0000313" key="3">
    <source>
        <dbReference type="Proteomes" id="UP001215280"/>
    </source>
</evidence>
<accession>A0AAD7NGL4</accession>
<feature type="region of interest" description="Disordered" evidence="1">
    <location>
        <begin position="129"/>
        <end position="152"/>
    </location>
</feature>